<dbReference type="OrthoDB" id="10006285at2759"/>
<dbReference type="Proteomes" id="UP000717328">
    <property type="component" value="Unassembled WGS sequence"/>
</dbReference>
<dbReference type="EMBL" id="JABCKI010003526">
    <property type="protein sequence ID" value="KAG5641985.1"/>
    <property type="molecule type" value="Genomic_DNA"/>
</dbReference>
<dbReference type="AlphaFoldDB" id="A0A9P7KAK3"/>
<name>A0A9P7KAK3_9AGAR</name>
<evidence type="ECO:0000313" key="2">
    <source>
        <dbReference type="Proteomes" id="UP000717328"/>
    </source>
</evidence>
<comment type="caution">
    <text evidence="1">The sequence shown here is derived from an EMBL/GenBank/DDBJ whole genome shotgun (WGS) entry which is preliminary data.</text>
</comment>
<keyword evidence="2" id="KW-1185">Reference proteome</keyword>
<evidence type="ECO:0000313" key="1">
    <source>
        <dbReference type="EMBL" id="KAG5641985.1"/>
    </source>
</evidence>
<sequence length="51" mass="5491">MTKNFFLTDLATSTVTEVSVDSELKGQVVKQYPQGEGSGTIDNDIVTIGKK</sequence>
<protein>
    <submittedName>
        <fullName evidence="1">Uncharacterized protein</fullName>
    </submittedName>
</protein>
<reference evidence="1" key="2">
    <citation type="submission" date="2021-10" db="EMBL/GenBank/DDBJ databases">
        <title>Phylogenomics reveals ancestral predisposition of the termite-cultivated fungus Termitomyces towards a domesticated lifestyle.</title>
        <authorList>
            <person name="Auxier B."/>
            <person name="Grum-Grzhimaylo A."/>
            <person name="Cardenas M.E."/>
            <person name="Lodge J.D."/>
            <person name="Laessoe T."/>
            <person name="Pedersen O."/>
            <person name="Smith M.E."/>
            <person name="Kuyper T.W."/>
            <person name="Franco-Molano E.A."/>
            <person name="Baroni T.J."/>
            <person name="Aanen D.K."/>
        </authorList>
    </citation>
    <scope>NUCLEOTIDE SEQUENCE</scope>
    <source>
        <strain evidence="1">D49</strain>
    </source>
</reference>
<proteinExistence type="predicted"/>
<organism evidence="1 2">
    <name type="scientific">Sphagnurus paluster</name>
    <dbReference type="NCBI Taxonomy" id="117069"/>
    <lineage>
        <taxon>Eukaryota</taxon>
        <taxon>Fungi</taxon>
        <taxon>Dikarya</taxon>
        <taxon>Basidiomycota</taxon>
        <taxon>Agaricomycotina</taxon>
        <taxon>Agaricomycetes</taxon>
        <taxon>Agaricomycetidae</taxon>
        <taxon>Agaricales</taxon>
        <taxon>Tricholomatineae</taxon>
        <taxon>Lyophyllaceae</taxon>
        <taxon>Sphagnurus</taxon>
    </lineage>
</organism>
<gene>
    <name evidence="1" type="ORF">H0H81_010893</name>
</gene>
<accession>A0A9P7KAK3</accession>
<feature type="non-terminal residue" evidence="1">
    <location>
        <position position="1"/>
    </location>
</feature>
<reference evidence="1" key="1">
    <citation type="submission" date="2021-02" db="EMBL/GenBank/DDBJ databases">
        <authorList>
            <person name="Nieuwenhuis M."/>
            <person name="Van De Peppel L.J.J."/>
        </authorList>
    </citation>
    <scope>NUCLEOTIDE SEQUENCE</scope>
    <source>
        <strain evidence="1">D49</strain>
    </source>
</reference>